<dbReference type="EMBL" id="FPBA01000028">
    <property type="protein sequence ID" value="SFU04354.1"/>
    <property type="molecule type" value="Genomic_DNA"/>
</dbReference>
<evidence type="ECO:0000313" key="1">
    <source>
        <dbReference type="EMBL" id="SFU04354.1"/>
    </source>
</evidence>
<protein>
    <submittedName>
        <fullName evidence="1">Uncharacterized protein</fullName>
    </submittedName>
</protein>
<dbReference type="Proteomes" id="UP000199546">
    <property type="component" value="Unassembled WGS sequence"/>
</dbReference>
<keyword evidence="2" id="KW-1185">Reference proteome</keyword>
<dbReference type="AlphaFoldDB" id="A0A1I7CY69"/>
<gene>
    <name evidence="1" type="ORF">SAMN05660657_05042</name>
</gene>
<organism evidence="1 2">
    <name type="scientific">Geodermatophilus amargosae</name>
    <dbReference type="NCBI Taxonomy" id="1296565"/>
    <lineage>
        <taxon>Bacteria</taxon>
        <taxon>Bacillati</taxon>
        <taxon>Actinomycetota</taxon>
        <taxon>Actinomycetes</taxon>
        <taxon>Geodermatophilales</taxon>
        <taxon>Geodermatophilaceae</taxon>
        <taxon>Geodermatophilus</taxon>
    </lineage>
</organism>
<sequence length="347" mass="38996">MGVSGDVNALMLFFDQIVLNNRLPVFDYDVTWEPSTDRSLFDLVNIVGQDILVPVTVKDAAHVECKNAALKVLSEMQETNNGLVSREAFEDILAELSALDYRWTPTLQGEGVQLKLADPREQTVASYLLGGLLFGSYAQKLGGDHVLQAKRWRALLASGLQKERANSKFESHLFKELRALVQSDEEFADMSAGKVPWTPTFLPYLLSFTKDPTPLTVLQLAIDLRQNEDVGDYRAWLKQANADFEQLGRIPTKTRKSLNKVKEAVLRKIGDTELPAPAVGVEVTAEMVTNPLSAVKLNLTPYLAMLGEYFVAPLQKQRYRRLLVRALAAHKEYVYLERSLRDAWERG</sequence>
<proteinExistence type="predicted"/>
<name>A0A1I7CY69_9ACTN</name>
<reference evidence="2" key="1">
    <citation type="submission" date="2016-10" db="EMBL/GenBank/DDBJ databases">
        <authorList>
            <person name="Varghese N."/>
            <person name="Submissions S."/>
        </authorList>
    </citation>
    <scope>NUCLEOTIDE SEQUENCE [LARGE SCALE GENOMIC DNA]</scope>
    <source>
        <strain evidence="2">DSM 46136</strain>
    </source>
</reference>
<accession>A0A1I7CY69</accession>
<evidence type="ECO:0000313" key="2">
    <source>
        <dbReference type="Proteomes" id="UP000199546"/>
    </source>
</evidence>